<accession>A0A5Q2MYK9</accession>
<feature type="domain" description="FIST C-domain" evidence="2">
    <location>
        <begin position="198"/>
        <end position="338"/>
    </location>
</feature>
<proteinExistence type="predicted"/>
<dbReference type="SMART" id="SM00897">
    <property type="entry name" value="FIST"/>
    <property type="match status" value="1"/>
</dbReference>
<reference evidence="4" key="1">
    <citation type="submission" date="2019-11" db="EMBL/GenBank/DDBJ databases">
        <title>Genome sequence of Heliorestis convoluta strain HH, an alkaliphilic and minimalistic phototrophic bacterium from a soda lake in Egypt.</title>
        <authorList>
            <person name="Dewey E.D."/>
            <person name="Stokes L.M."/>
            <person name="Burchell B.M."/>
            <person name="Shaffer K.N."/>
            <person name="Huntington A.M."/>
            <person name="Baker J.M."/>
            <person name="Nadendla S."/>
            <person name="Giglio M.G."/>
            <person name="Touchman J.W."/>
            <person name="Blankenship R.E."/>
            <person name="Madigan M.T."/>
            <person name="Sattley W.M."/>
        </authorList>
    </citation>
    <scope>NUCLEOTIDE SEQUENCE [LARGE SCALE GENOMIC DNA]</scope>
    <source>
        <strain evidence="4">HH</strain>
    </source>
</reference>
<dbReference type="PANTHER" id="PTHR40252:SF2">
    <property type="entry name" value="BLR0328 PROTEIN"/>
    <property type="match status" value="1"/>
</dbReference>
<dbReference type="RefSeq" id="WP_243137237.1">
    <property type="nucleotide sequence ID" value="NZ_CP045875.1"/>
</dbReference>
<evidence type="ECO:0000313" key="4">
    <source>
        <dbReference type="Proteomes" id="UP000366051"/>
    </source>
</evidence>
<dbReference type="InterPro" id="IPR013702">
    <property type="entry name" value="FIST_domain_N"/>
</dbReference>
<dbReference type="SMART" id="SM01204">
    <property type="entry name" value="FIST_C"/>
    <property type="match status" value="1"/>
</dbReference>
<dbReference type="AlphaFoldDB" id="A0A5Q2MYK9"/>
<sequence length="357" mass="40378">MYFNTIGEISKHLEVSKRKDNEVLMVLVSDKSAGQVSELRDMLNRKEITFFGAIYPALLVGDKTHREGFIVQHFEPLYCGLVLPFMMRFPLEKEDLAGTTSIVLVDGLTSRFKDLTDTLEAKVGSKTKYIGGGAGFYSLEQKPCIFDNKGIYQDGLYLCILKQDVVLAVEHGWKQMEGPFTITKSKDNVLMQLDGIPAFEVYRDIIIEHENIRISREDFFSFAKDYPFGIEKKGEQSYIVRDPISVDNNEDILCVANLPQGYNLYVLHGNKDTLLGSSQLIATYCSYKAPEKYRPLLFDCISRAMFLEDDFEKELRNIQEKLKYQVEGALSIGEIASAKSGEIVIHNKSTIIGLVAE</sequence>
<keyword evidence="4" id="KW-1185">Reference proteome</keyword>
<organism evidence="3 4">
    <name type="scientific">Heliorestis convoluta</name>
    <dbReference type="NCBI Taxonomy" id="356322"/>
    <lineage>
        <taxon>Bacteria</taxon>
        <taxon>Bacillati</taxon>
        <taxon>Bacillota</taxon>
        <taxon>Clostridia</taxon>
        <taxon>Eubacteriales</taxon>
        <taxon>Heliobacteriaceae</taxon>
        <taxon>Heliorestis</taxon>
    </lineage>
</organism>
<dbReference type="Pfam" id="PF08495">
    <property type="entry name" value="FIST"/>
    <property type="match status" value="1"/>
</dbReference>
<evidence type="ECO:0000313" key="3">
    <source>
        <dbReference type="EMBL" id="QGG46459.1"/>
    </source>
</evidence>
<evidence type="ECO:0000259" key="2">
    <source>
        <dbReference type="SMART" id="SM01204"/>
    </source>
</evidence>
<evidence type="ECO:0000259" key="1">
    <source>
        <dbReference type="SMART" id="SM00897"/>
    </source>
</evidence>
<dbReference type="Proteomes" id="UP000366051">
    <property type="component" value="Chromosome"/>
</dbReference>
<name>A0A5Q2MYK9_9FIRM</name>
<dbReference type="KEGG" id="hcv:FTV88_0280"/>
<dbReference type="InterPro" id="IPR019494">
    <property type="entry name" value="FIST_C"/>
</dbReference>
<feature type="domain" description="FIST" evidence="1">
    <location>
        <begin position="22"/>
        <end position="197"/>
    </location>
</feature>
<gene>
    <name evidence="3" type="ORF">FTV88_0280</name>
</gene>
<dbReference type="EMBL" id="CP045875">
    <property type="protein sequence ID" value="QGG46459.1"/>
    <property type="molecule type" value="Genomic_DNA"/>
</dbReference>
<dbReference type="PANTHER" id="PTHR40252">
    <property type="entry name" value="BLR0328 PROTEIN"/>
    <property type="match status" value="1"/>
</dbReference>
<protein>
    <submittedName>
        <fullName evidence="3">FIST domain-containing protein</fullName>
    </submittedName>
</protein>
<dbReference type="Pfam" id="PF10442">
    <property type="entry name" value="FIST_C"/>
    <property type="match status" value="1"/>
</dbReference>